<feature type="transmembrane region" description="Helical" evidence="1">
    <location>
        <begin position="69"/>
        <end position="93"/>
    </location>
</feature>
<reference evidence="2 3" key="1">
    <citation type="submission" date="2020-03" db="EMBL/GenBank/DDBJ databases">
        <title>Genomic Encyclopedia of Type Strains, Phase IV (KMG-IV): sequencing the most valuable type-strain genomes for metagenomic binning, comparative biology and taxonomic classification.</title>
        <authorList>
            <person name="Goeker M."/>
        </authorList>
    </citation>
    <scope>NUCLEOTIDE SEQUENCE [LARGE SCALE GENOMIC DNA]</scope>
    <source>
        <strain evidence="2 3">DSM 103870</strain>
    </source>
</reference>
<feature type="transmembrane region" description="Helical" evidence="1">
    <location>
        <begin position="387"/>
        <end position="404"/>
    </location>
</feature>
<feature type="transmembrane region" description="Helical" evidence="1">
    <location>
        <begin position="203"/>
        <end position="222"/>
    </location>
</feature>
<feature type="transmembrane region" description="Helical" evidence="1">
    <location>
        <begin position="338"/>
        <end position="355"/>
    </location>
</feature>
<feature type="transmembrane region" description="Helical" evidence="1">
    <location>
        <begin position="29"/>
        <end position="49"/>
    </location>
</feature>
<dbReference type="Pfam" id="PF07613">
    <property type="entry name" value="DUF1576"/>
    <property type="match status" value="2"/>
</dbReference>
<dbReference type="RefSeq" id="WP_246225438.1">
    <property type="nucleotide sequence ID" value="NZ_JAASQI010000011.1"/>
</dbReference>
<sequence>MNVRQTGGDMEPGSQTDAALRLSDGQMLAIVRAYALAFILFGFAVSGPAEIFDGLIRIVTARDTLITDYIGVGGMGAAFVNAGLLTLLVSFVYRLCDANIGGASIACLFLVLGFALFGKNLLNVWLVVAGVYLYARFRKEPFSKHINTAFFGAALAPVFSEIVFSSSLSLTASIPLGIATSLLMGFVLPAVAAQLFNAHMGFSLYNVGFVAGVIGTVVVAVYKSYGFVPEPVMIWTTGNNRILGAFLALVFASMIAFGYFVDRQSFGKLGALLRLSGQSPTDFIARVGIGPTFVNMGMTGLMSAAYIVLVGGALNGPTIAAIFCIVGFSAFGKHCLNIWPIMAGVFLASIAKPWSANDPSILLAALFGTTLAPIAGRYGWRWGIVAGFLHSSTALTVGVLHGGLNLYNNGFAAGIVAAVLVPVITALRSRDPAESAGADRQPP</sequence>
<gene>
    <name evidence="2" type="ORF">FHS82_003844</name>
</gene>
<proteinExistence type="predicted"/>
<feature type="transmembrane region" description="Helical" evidence="1">
    <location>
        <begin position="242"/>
        <end position="262"/>
    </location>
</feature>
<name>A0ABX0V5W8_9HYPH</name>
<feature type="transmembrane region" description="Helical" evidence="1">
    <location>
        <begin position="410"/>
        <end position="427"/>
    </location>
</feature>
<comment type="caution">
    <text evidence="2">The sequence shown here is derived from an EMBL/GenBank/DDBJ whole genome shotgun (WGS) entry which is preliminary data.</text>
</comment>
<evidence type="ECO:0000313" key="3">
    <source>
        <dbReference type="Proteomes" id="UP001429580"/>
    </source>
</evidence>
<evidence type="ECO:0000313" key="2">
    <source>
        <dbReference type="EMBL" id="NIJ59983.1"/>
    </source>
</evidence>
<evidence type="ECO:0000256" key="1">
    <source>
        <dbReference type="SAM" id="Phobius"/>
    </source>
</evidence>
<protein>
    <recommendedName>
        <fullName evidence="4">DUF1576 domain-containing protein</fullName>
    </recommendedName>
</protein>
<dbReference type="EMBL" id="JAASQI010000011">
    <property type="protein sequence ID" value="NIJ59983.1"/>
    <property type="molecule type" value="Genomic_DNA"/>
</dbReference>
<accession>A0ABX0V5W8</accession>
<evidence type="ECO:0008006" key="4">
    <source>
        <dbReference type="Google" id="ProtNLM"/>
    </source>
</evidence>
<feature type="transmembrane region" description="Helical" evidence="1">
    <location>
        <begin position="174"/>
        <end position="196"/>
    </location>
</feature>
<keyword evidence="1" id="KW-0812">Transmembrane</keyword>
<feature type="transmembrane region" description="Helical" evidence="1">
    <location>
        <begin position="149"/>
        <end position="168"/>
    </location>
</feature>
<organism evidence="2 3">
    <name type="scientific">Pseudochelatococcus lubricantis</name>
    <dbReference type="NCBI Taxonomy" id="1538102"/>
    <lineage>
        <taxon>Bacteria</taxon>
        <taxon>Pseudomonadati</taxon>
        <taxon>Pseudomonadota</taxon>
        <taxon>Alphaproteobacteria</taxon>
        <taxon>Hyphomicrobiales</taxon>
        <taxon>Chelatococcaceae</taxon>
        <taxon>Pseudochelatococcus</taxon>
    </lineage>
</organism>
<keyword evidence="1" id="KW-1133">Transmembrane helix</keyword>
<keyword evidence="3" id="KW-1185">Reference proteome</keyword>
<feature type="transmembrane region" description="Helical" evidence="1">
    <location>
        <begin position="314"/>
        <end position="331"/>
    </location>
</feature>
<keyword evidence="1" id="KW-0472">Membrane</keyword>
<dbReference type="InterPro" id="IPR011470">
    <property type="entry name" value="DUF1576"/>
</dbReference>
<feature type="transmembrane region" description="Helical" evidence="1">
    <location>
        <begin position="122"/>
        <end position="137"/>
    </location>
</feature>
<feature type="transmembrane region" description="Helical" evidence="1">
    <location>
        <begin position="100"/>
        <end position="116"/>
    </location>
</feature>
<dbReference type="Proteomes" id="UP001429580">
    <property type="component" value="Unassembled WGS sequence"/>
</dbReference>